<dbReference type="PANTHER" id="PTHR30255">
    <property type="entry name" value="SINGLE-STRANDED-DNA-SPECIFIC EXONUCLEASE RECJ"/>
    <property type="match status" value="1"/>
</dbReference>
<dbReference type="InterPro" id="IPR004610">
    <property type="entry name" value="RecJ"/>
</dbReference>
<dbReference type="Proteomes" id="UP000288669">
    <property type="component" value="Unassembled WGS sequence"/>
</dbReference>
<dbReference type="EMBL" id="NGJZ01000001">
    <property type="protein sequence ID" value="RSU07983.1"/>
    <property type="molecule type" value="Genomic_DNA"/>
</dbReference>
<dbReference type="Pfam" id="PF01368">
    <property type="entry name" value="DHH"/>
    <property type="match status" value="1"/>
</dbReference>
<evidence type="ECO:0000256" key="2">
    <source>
        <dbReference type="ARBA" id="ARBA00019841"/>
    </source>
</evidence>
<dbReference type="GO" id="GO:0006310">
    <property type="term" value="P:DNA recombination"/>
    <property type="evidence" value="ECO:0007669"/>
    <property type="project" value="InterPro"/>
</dbReference>
<dbReference type="NCBIfam" id="TIGR00644">
    <property type="entry name" value="recJ"/>
    <property type="match status" value="1"/>
</dbReference>
<dbReference type="InterPro" id="IPR051673">
    <property type="entry name" value="SSDNA_exonuclease_RecJ"/>
</dbReference>
<dbReference type="SUPFAM" id="SSF64182">
    <property type="entry name" value="DHH phosphoesterases"/>
    <property type="match status" value="1"/>
</dbReference>
<proteinExistence type="inferred from homology"/>
<name>A0A430AIZ9_9ENTE</name>
<dbReference type="Gene3D" id="3.90.1640.30">
    <property type="match status" value="1"/>
</dbReference>
<sequence>MKPAMYQWHYQAPKKEEITPLITYLNTKKLPENLATLLWNRKVQTEAEIEQFLNPTIQSLHDPLAIYGMEKAVERIQLAVENSETILVYGDYDADGITSTTVMKEAIELIGGQVKVYIPNRFSEGYGPNVDAFAKEIESGVSLIVTVDNGVAGHEAIDYARNQGVDVIVTDHHELPEELPNATVIIHPRHPNGNYPFGDLAGVGVAFKVACALLDDIPYEFLDLVAIGTIADLVSLTGENRTLVKIGMKLLQETDRIGLRALCKEAGLQVEKVTGENIGFIIAPRLNAIGRLGDATPGVKLMTTFDEEEAIVLAQTIQKKNEERQAIVEKISCEAFQMIAEQDQHSVYVLAKEDWHEGVLGIVASKIVQKTGRPTFVLNIDAAAQTVKGSGRSVEQLNLYDALTHSSQLLTRFGGHHMAAGLTFPYENLDSFQLQLDAYVDEHNIDFSIGQPLLIDEEMDIADASVAFIQSLDLLAPFGTDNPAPNFAFSPKQVVQIKRIGATQQHLKFQLLDNQQNGLDCVAFGKGEEALELQEQDLTATFVGKLNVNEWNGLKKPQLLLVDYQISGLQVFDYRGGRAKELPRLTEATQYMVFEEKNLDLVPSYVTPEAILTPKTISSEHPVVSNLVVVDCPVEVESLRDVLIQGNYQRIYLQCASKDECYLDGMPSREQFSKLFRFISQHKNIDIRYKLKQIASFLQLKENLLIFMIEVFSELEFVTIDNGVMNQIENPKNQQLNDSQAFKRREAKIKSEEFLLYSNLTTLKDWFLKQEEKK</sequence>
<evidence type="ECO:0000256" key="1">
    <source>
        <dbReference type="ARBA" id="ARBA00005915"/>
    </source>
</evidence>
<dbReference type="AlphaFoldDB" id="A0A430AIZ9"/>
<feature type="domain" description="Single-stranded-DNA-specific exonuclease RecJ C-terminal" evidence="8">
    <location>
        <begin position="570"/>
        <end position="767"/>
    </location>
</feature>
<comment type="caution">
    <text evidence="10">The sequence shown here is derived from an EMBL/GenBank/DDBJ whole genome shotgun (WGS) entry which is preliminary data.</text>
</comment>
<reference evidence="10 11" key="1">
    <citation type="submission" date="2017-05" db="EMBL/GenBank/DDBJ databases">
        <title>Vagococcus spp. assemblies.</title>
        <authorList>
            <person name="Gulvik C.A."/>
        </authorList>
    </citation>
    <scope>NUCLEOTIDE SEQUENCE [LARGE SCALE GENOMIC DNA]</scope>
    <source>
        <strain evidence="10 11">DSM 24756</strain>
    </source>
</reference>
<evidence type="ECO:0000259" key="6">
    <source>
        <dbReference type="Pfam" id="PF01368"/>
    </source>
</evidence>
<keyword evidence="3" id="KW-0540">Nuclease</keyword>
<evidence type="ECO:0000313" key="10">
    <source>
        <dbReference type="EMBL" id="RSU07983.1"/>
    </source>
</evidence>
<evidence type="ECO:0000259" key="9">
    <source>
        <dbReference type="Pfam" id="PF17768"/>
    </source>
</evidence>
<dbReference type="GO" id="GO:0006281">
    <property type="term" value="P:DNA repair"/>
    <property type="evidence" value="ECO:0007669"/>
    <property type="project" value="InterPro"/>
</dbReference>
<evidence type="ECO:0000256" key="4">
    <source>
        <dbReference type="ARBA" id="ARBA00022801"/>
    </source>
</evidence>
<dbReference type="Pfam" id="PF17768">
    <property type="entry name" value="RecJ_OB"/>
    <property type="match status" value="1"/>
</dbReference>
<evidence type="ECO:0000259" key="7">
    <source>
        <dbReference type="Pfam" id="PF02272"/>
    </source>
</evidence>
<dbReference type="InterPro" id="IPR041122">
    <property type="entry name" value="RecJ_OB"/>
</dbReference>
<dbReference type="Pfam" id="PF02272">
    <property type="entry name" value="DHHA1"/>
    <property type="match status" value="1"/>
</dbReference>
<keyword evidence="4" id="KW-0378">Hydrolase</keyword>
<keyword evidence="11" id="KW-1185">Reference proteome</keyword>
<evidence type="ECO:0000259" key="8">
    <source>
        <dbReference type="Pfam" id="PF10141"/>
    </source>
</evidence>
<keyword evidence="5 10" id="KW-0269">Exonuclease</keyword>
<dbReference type="GO" id="GO:0003676">
    <property type="term" value="F:nucleic acid binding"/>
    <property type="evidence" value="ECO:0007669"/>
    <property type="project" value="InterPro"/>
</dbReference>
<evidence type="ECO:0000256" key="5">
    <source>
        <dbReference type="ARBA" id="ARBA00022839"/>
    </source>
</evidence>
<dbReference type="InterPro" id="IPR018779">
    <property type="entry name" value="RecJ_C"/>
</dbReference>
<dbReference type="RefSeq" id="WP_126822135.1">
    <property type="nucleotide sequence ID" value="NZ_JBHLWU010000001.1"/>
</dbReference>
<dbReference type="InterPro" id="IPR001667">
    <property type="entry name" value="DDH_dom"/>
</dbReference>
<feature type="domain" description="DHHA1" evidence="7">
    <location>
        <begin position="347"/>
        <end position="440"/>
    </location>
</feature>
<comment type="similarity">
    <text evidence="1">Belongs to the RecJ family.</text>
</comment>
<evidence type="ECO:0000256" key="3">
    <source>
        <dbReference type="ARBA" id="ARBA00022722"/>
    </source>
</evidence>
<accession>A0A430AIZ9</accession>
<feature type="domain" description="DDH" evidence="6">
    <location>
        <begin position="86"/>
        <end position="229"/>
    </location>
</feature>
<dbReference type="GO" id="GO:0008409">
    <property type="term" value="F:5'-3' exonuclease activity"/>
    <property type="evidence" value="ECO:0007669"/>
    <property type="project" value="InterPro"/>
</dbReference>
<dbReference type="PANTHER" id="PTHR30255:SF2">
    <property type="entry name" value="SINGLE-STRANDED-DNA-SPECIFIC EXONUCLEASE RECJ"/>
    <property type="match status" value="1"/>
</dbReference>
<evidence type="ECO:0000313" key="11">
    <source>
        <dbReference type="Proteomes" id="UP000288669"/>
    </source>
</evidence>
<gene>
    <name evidence="10" type="ORF">CBF30_01715</name>
</gene>
<dbReference type="InterPro" id="IPR038763">
    <property type="entry name" value="DHH_sf"/>
</dbReference>
<dbReference type="InterPro" id="IPR003156">
    <property type="entry name" value="DHHA1_dom"/>
</dbReference>
<feature type="domain" description="RecJ OB" evidence="9">
    <location>
        <begin position="455"/>
        <end position="563"/>
    </location>
</feature>
<dbReference type="Gene3D" id="3.10.310.30">
    <property type="match status" value="1"/>
</dbReference>
<protein>
    <recommendedName>
        <fullName evidence="2">Single-stranded-DNA-specific exonuclease RecJ</fullName>
    </recommendedName>
</protein>
<dbReference type="Pfam" id="PF10141">
    <property type="entry name" value="ssDNA-exonuc_C"/>
    <property type="match status" value="1"/>
</dbReference>
<dbReference type="OrthoDB" id="9809852at2"/>
<organism evidence="10 11">
    <name type="scientific">Vagococcus entomophilus</name>
    <dbReference type="NCBI Taxonomy" id="1160095"/>
    <lineage>
        <taxon>Bacteria</taxon>
        <taxon>Bacillati</taxon>
        <taxon>Bacillota</taxon>
        <taxon>Bacilli</taxon>
        <taxon>Lactobacillales</taxon>
        <taxon>Enterococcaceae</taxon>
        <taxon>Vagococcus</taxon>
    </lineage>
</organism>